<gene>
    <name evidence="4" type="ORF">MNOR_LOCUS7104</name>
</gene>
<keyword evidence="2 3" id="KW-0040">ANK repeat</keyword>
<dbReference type="Pfam" id="PF12796">
    <property type="entry name" value="Ank_2"/>
    <property type="match status" value="1"/>
</dbReference>
<evidence type="ECO:0000256" key="2">
    <source>
        <dbReference type="ARBA" id="ARBA00023043"/>
    </source>
</evidence>
<dbReference type="Proteomes" id="UP001497623">
    <property type="component" value="Unassembled WGS sequence"/>
</dbReference>
<feature type="repeat" description="ANK" evidence="3">
    <location>
        <begin position="84"/>
        <end position="116"/>
    </location>
</feature>
<accession>A0AAV2Q0S0</accession>
<sequence>MSSLFGKIPKKELSQALKAAVESGDQEALSVALAAGADAAVVLDQYCARGNVNLICVAAHENQAEVLEPLVGAGACLDHREAGYGHTALHIAAIEGHPEVLQELVYLGLNVNTADNDGDTAIHYAALNGHLRCVERLLKLKANIYARNNCQQTPLMYAAVDDKVTNTHC</sequence>
<proteinExistence type="predicted"/>
<organism evidence="4 5">
    <name type="scientific">Meganyctiphanes norvegica</name>
    <name type="common">Northern krill</name>
    <name type="synonym">Thysanopoda norvegica</name>
    <dbReference type="NCBI Taxonomy" id="48144"/>
    <lineage>
        <taxon>Eukaryota</taxon>
        <taxon>Metazoa</taxon>
        <taxon>Ecdysozoa</taxon>
        <taxon>Arthropoda</taxon>
        <taxon>Crustacea</taxon>
        <taxon>Multicrustacea</taxon>
        <taxon>Malacostraca</taxon>
        <taxon>Eumalacostraca</taxon>
        <taxon>Eucarida</taxon>
        <taxon>Euphausiacea</taxon>
        <taxon>Euphausiidae</taxon>
        <taxon>Meganyctiphanes</taxon>
    </lineage>
</organism>
<feature type="non-terminal residue" evidence="4">
    <location>
        <position position="169"/>
    </location>
</feature>
<feature type="repeat" description="ANK" evidence="3">
    <location>
        <begin position="117"/>
        <end position="149"/>
    </location>
</feature>
<dbReference type="EMBL" id="CAXKWB010003064">
    <property type="protein sequence ID" value="CAL4068302.1"/>
    <property type="molecule type" value="Genomic_DNA"/>
</dbReference>
<dbReference type="PROSITE" id="PS50088">
    <property type="entry name" value="ANK_REPEAT"/>
    <property type="match status" value="2"/>
</dbReference>
<comment type="caution">
    <text evidence="4">The sequence shown here is derived from an EMBL/GenBank/DDBJ whole genome shotgun (WGS) entry which is preliminary data.</text>
</comment>
<dbReference type="InterPro" id="IPR036770">
    <property type="entry name" value="Ankyrin_rpt-contain_sf"/>
</dbReference>
<dbReference type="AlphaFoldDB" id="A0AAV2Q0S0"/>
<reference evidence="4 5" key="1">
    <citation type="submission" date="2024-05" db="EMBL/GenBank/DDBJ databases">
        <authorList>
            <person name="Wallberg A."/>
        </authorList>
    </citation>
    <scope>NUCLEOTIDE SEQUENCE [LARGE SCALE GENOMIC DNA]</scope>
</reference>
<dbReference type="PANTHER" id="PTHR24198">
    <property type="entry name" value="ANKYRIN REPEAT AND PROTEIN KINASE DOMAIN-CONTAINING PROTEIN"/>
    <property type="match status" value="1"/>
</dbReference>
<protein>
    <recommendedName>
        <fullName evidence="6">Ankyrin repeat domain-containing protein</fullName>
    </recommendedName>
</protein>
<dbReference type="SMART" id="SM00248">
    <property type="entry name" value="ANK"/>
    <property type="match status" value="4"/>
</dbReference>
<keyword evidence="5" id="KW-1185">Reference proteome</keyword>
<dbReference type="InterPro" id="IPR002110">
    <property type="entry name" value="Ankyrin_rpt"/>
</dbReference>
<evidence type="ECO:0000313" key="5">
    <source>
        <dbReference type="Proteomes" id="UP001497623"/>
    </source>
</evidence>
<evidence type="ECO:0000313" key="4">
    <source>
        <dbReference type="EMBL" id="CAL4068302.1"/>
    </source>
</evidence>
<evidence type="ECO:0000256" key="1">
    <source>
        <dbReference type="ARBA" id="ARBA00022737"/>
    </source>
</evidence>
<name>A0AAV2Q0S0_MEGNR</name>
<dbReference type="Gene3D" id="1.25.40.20">
    <property type="entry name" value="Ankyrin repeat-containing domain"/>
    <property type="match status" value="1"/>
</dbReference>
<dbReference type="PROSITE" id="PS50297">
    <property type="entry name" value="ANK_REP_REGION"/>
    <property type="match status" value="2"/>
</dbReference>
<evidence type="ECO:0000256" key="3">
    <source>
        <dbReference type="PROSITE-ProRule" id="PRU00023"/>
    </source>
</evidence>
<dbReference type="SUPFAM" id="SSF48403">
    <property type="entry name" value="Ankyrin repeat"/>
    <property type="match status" value="1"/>
</dbReference>
<keyword evidence="1" id="KW-0677">Repeat</keyword>
<evidence type="ECO:0008006" key="6">
    <source>
        <dbReference type="Google" id="ProtNLM"/>
    </source>
</evidence>
<dbReference type="PANTHER" id="PTHR24198:SF165">
    <property type="entry name" value="ANKYRIN REPEAT-CONTAINING PROTEIN-RELATED"/>
    <property type="match status" value="1"/>
</dbReference>